<dbReference type="EMBL" id="JAUTXY010000014">
    <property type="protein sequence ID" value="MEE2060828.1"/>
    <property type="molecule type" value="Genomic_DNA"/>
</dbReference>
<evidence type="ECO:0000313" key="1">
    <source>
        <dbReference type="EMBL" id="MEE2060828.1"/>
    </source>
</evidence>
<protein>
    <submittedName>
        <fullName evidence="1">TIGR02678 family protein</fullName>
    </submittedName>
</protein>
<proteinExistence type="predicted"/>
<keyword evidence="2" id="KW-1185">Reference proteome</keyword>
<accession>A0ABU7LGZ5</accession>
<dbReference type="Pfam" id="PF09661">
    <property type="entry name" value="DUF2398"/>
    <property type="match status" value="1"/>
</dbReference>
<reference evidence="1 2" key="1">
    <citation type="submission" date="2023-07" db="EMBL/GenBank/DDBJ databases">
        <authorList>
            <person name="Girao M."/>
            <person name="Carvalho M.F."/>
        </authorList>
    </citation>
    <scope>NUCLEOTIDE SEQUENCE [LARGE SCALE GENOMIC DNA]</scope>
    <source>
        <strain evidence="1 2">YIM65754</strain>
    </source>
</reference>
<evidence type="ECO:0000313" key="2">
    <source>
        <dbReference type="Proteomes" id="UP001336020"/>
    </source>
</evidence>
<dbReference type="Proteomes" id="UP001336020">
    <property type="component" value="Unassembled WGS sequence"/>
</dbReference>
<organism evidence="1 2">
    <name type="scientific">Rhodococcus artemisiae</name>
    <dbReference type="NCBI Taxonomy" id="714159"/>
    <lineage>
        <taxon>Bacteria</taxon>
        <taxon>Bacillati</taxon>
        <taxon>Actinomycetota</taxon>
        <taxon>Actinomycetes</taxon>
        <taxon>Mycobacteriales</taxon>
        <taxon>Nocardiaceae</taxon>
        <taxon>Rhodococcus</taxon>
    </lineage>
</organism>
<name>A0ABU7LGZ5_9NOCA</name>
<dbReference type="RefSeq" id="WP_330136003.1">
    <property type="nucleotide sequence ID" value="NZ_JAUTXY010000014.1"/>
</dbReference>
<sequence>MSTGTAVQDAAGRRDAARAMLQRPILTALHDPDSLDLVRRHSTALRAMFADRLGYTLIVETEFARLVKTPLDAAAPLRPLHRATGGAFGAIGYTYLALTAAALLAPGQGDRIPMAVLVEQVRADAAARDIEIADGLAERRHLVAALQALMEWGVVGETDLGDDQDRDTRDGDEVVLTVCRPLLRHLTAFALHDLPGPSAAITARPETPRRRLYRRLVEDPFTARDDLDPEALDVLIRERAEIARLLDEDFGLVLEVRTEGALAYDPDGNLTDLLFPGSGTVNQAALLLISELVDIVEPVPGSTVHVDATTLENTLAGLVATHARNWRGEYVRDVTALCRDVTALLVRLGLAHARDDGLLLTAPAARYRPTISEGPQ</sequence>
<gene>
    <name evidence="1" type="ORF">Q7514_25230</name>
</gene>
<comment type="caution">
    <text evidence="1">The sequence shown here is derived from an EMBL/GenBank/DDBJ whole genome shotgun (WGS) entry which is preliminary data.</text>
</comment>
<dbReference type="InterPro" id="IPR013494">
    <property type="entry name" value="CHP02678"/>
</dbReference>